<dbReference type="STRING" id="40149.A0A0E0EHI4"/>
<protein>
    <recommendedName>
        <fullName evidence="2">DUF6598 domain-containing protein</fullName>
    </recommendedName>
</protein>
<feature type="region of interest" description="Disordered" evidence="1">
    <location>
        <begin position="118"/>
        <end position="145"/>
    </location>
</feature>
<evidence type="ECO:0000256" key="1">
    <source>
        <dbReference type="SAM" id="MobiDB-lite"/>
    </source>
</evidence>
<dbReference type="PANTHER" id="PTHR33065:SF186">
    <property type="entry name" value="OS08G0134900 PROTEIN"/>
    <property type="match status" value="1"/>
</dbReference>
<evidence type="ECO:0000313" key="4">
    <source>
        <dbReference type="Proteomes" id="UP000008021"/>
    </source>
</evidence>
<dbReference type="Gramene" id="OMERI08G02150.1">
    <property type="protein sequence ID" value="OMERI08G02150.1"/>
    <property type="gene ID" value="OMERI08G02150"/>
</dbReference>
<feature type="compositionally biased region" description="Basic and acidic residues" evidence="1">
    <location>
        <begin position="231"/>
        <end position="256"/>
    </location>
</feature>
<organism evidence="3">
    <name type="scientific">Oryza meridionalis</name>
    <dbReference type="NCBI Taxonomy" id="40149"/>
    <lineage>
        <taxon>Eukaryota</taxon>
        <taxon>Viridiplantae</taxon>
        <taxon>Streptophyta</taxon>
        <taxon>Embryophyta</taxon>
        <taxon>Tracheophyta</taxon>
        <taxon>Spermatophyta</taxon>
        <taxon>Magnoliopsida</taxon>
        <taxon>Liliopsida</taxon>
        <taxon>Poales</taxon>
        <taxon>Poaceae</taxon>
        <taxon>BOP clade</taxon>
        <taxon>Oryzoideae</taxon>
        <taxon>Oryzeae</taxon>
        <taxon>Oryzinae</taxon>
        <taxon>Oryza</taxon>
    </lineage>
</organism>
<proteinExistence type="predicted"/>
<dbReference type="Pfam" id="PF20241">
    <property type="entry name" value="DUF6598"/>
    <property type="match status" value="1"/>
</dbReference>
<dbReference type="AlphaFoldDB" id="A0A0E0EHI4"/>
<dbReference type="PANTHER" id="PTHR33065">
    <property type="entry name" value="OS07G0486400 PROTEIN"/>
    <property type="match status" value="1"/>
</dbReference>
<dbReference type="InterPro" id="IPR046533">
    <property type="entry name" value="DUF6598"/>
</dbReference>
<evidence type="ECO:0000313" key="3">
    <source>
        <dbReference type="EnsemblPlants" id="OMERI08G02150.1"/>
    </source>
</evidence>
<evidence type="ECO:0000259" key="2">
    <source>
        <dbReference type="Pfam" id="PF20241"/>
    </source>
</evidence>
<keyword evidence="4" id="KW-1185">Reference proteome</keyword>
<dbReference type="EnsemblPlants" id="OMERI08G02150.1">
    <property type="protein sequence ID" value="OMERI08G02150.1"/>
    <property type="gene ID" value="OMERI08G02150"/>
</dbReference>
<name>A0A0E0EHI4_9ORYZ</name>
<accession>A0A0E0EHI4</accession>
<dbReference type="Proteomes" id="UP000008021">
    <property type="component" value="Chromosome 8"/>
</dbReference>
<reference evidence="3" key="2">
    <citation type="submission" date="2018-05" db="EMBL/GenBank/DDBJ databases">
        <title>OmerRS3 (Oryza meridionalis Reference Sequence Version 3).</title>
        <authorList>
            <person name="Zhang J."/>
            <person name="Kudrna D."/>
            <person name="Lee S."/>
            <person name="Talag J."/>
            <person name="Welchert J."/>
            <person name="Wing R.A."/>
        </authorList>
    </citation>
    <scope>NUCLEOTIDE SEQUENCE [LARGE SCALE GENOMIC DNA]</scope>
    <source>
        <strain evidence="3">cv. OR44</strain>
    </source>
</reference>
<feature type="region of interest" description="Disordered" evidence="1">
    <location>
        <begin position="229"/>
        <end position="264"/>
    </location>
</feature>
<feature type="domain" description="DUF6598" evidence="2">
    <location>
        <begin position="336"/>
        <end position="561"/>
    </location>
</feature>
<reference evidence="3" key="1">
    <citation type="submission" date="2015-04" db="UniProtKB">
        <authorList>
            <consortium name="EnsemblPlants"/>
        </authorList>
    </citation>
    <scope>IDENTIFICATION</scope>
</reference>
<sequence length="630" mass="69984">MRMQDIVRDAIKLGFQRADFDDVIRSFCWYYSSFFSKQAAATAVAPPKDDEQAKKTGATISYELTLLDCLHASLVPPSEGAATGGGGVKGGKTSRIRTANELRRSGIRLMAMEEGCAWSSSLPSGGDRTGSRSGLPANTSTMADESERSGMVIDDVGGGLNLPIIVAGKRKRELTWEEKAALTVLDIVGSQQHPACQPAERDCSLIDSEKDYSSMAGCQAGEHASIFGIDKNGDDSDEPCAKDDAKQSDVAPPKEEENWELDSEPELTWDEKVVEVLNIVRRREITEYNPKQFCSIPTRFCAYNIAFFDLDKESKLARGPPIKSLAFPDYWWEMDSVNVIAIKVAESDVGYPIRVFGTVLARDEYDFRRDRNNPQIITSPEDTLTLTGPNRALGATDKMYFEFNLKIRDDGDVDKDFCKGVREHNAICYTKQPMTLSLESCLSTIDFVYSPVQLAVEASVAVKIKGVVSTFFTGKVTAWTTGDDQNKIILYDSEVEGSNRVVGADGSVDLTRCFVAVNLDDELVLNVCVSEGAGSIFELVLGHNDEECVLEQGPYELQVNVVWTAALKHRQRRKLFERIGDFRVLRVDRFKQLFLKWQYQASTNMALHDTPPVFMEVWANYHGVYNISAP</sequence>